<keyword evidence="3" id="KW-0067">ATP-binding</keyword>
<evidence type="ECO:0008006" key="9">
    <source>
        <dbReference type="Google" id="ProtNLM"/>
    </source>
</evidence>
<dbReference type="SMART" id="SM00487">
    <property type="entry name" value="DEXDc"/>
    <property type="match status" value="1"/>
</dbReference>
<dbReference type="InterPro" id="IPR000330">
    <property type="entry name" value="SNF2_N"/>
</dbReference>
<proteinExistence type="predicted"/>
<dbReference type="InterPro" id="IPR027417">
    <property type="entry name" value="P-loop_NTPase"/>
</dbReference>
<feature type="domain" description="Helicase ATP-binding" evidence="5">
    <location>
        <begin position="298"/>
        <end position="529"/>
    </location>
</feature>
<keyword evidence="1" id="KW-0547">Nucleotide-binding</keyword>
<keyword evidence="2" id="KW-0378">Hydrolase</keyword>
<keyword evidence="8" id="KW-1185">Reference proteome</keyword>
<protein>
    <recommendedName>
        <fullName evidence="9">SNF2 family domain-containing protein</fullName>
    </recommendedName>
</protein>
<dbReference type="InterPro" id="IPR050496">
    <property type="entry name" value="SNF2_RAD54_helicase_repair"/>
</dbReference>
<dbReference type="SMART" id="SM00490">
    <property type="entry name" value="HELICc"/>
    <property type="match status" value="1"/>
</dbReference>
<dbReference type="InterPro" id="IPR014001">
    <property type="entry name" value="Helicase_ATP-bd"/>
</dbReference>
<dbReference type="InterPro" id="IPR001650">
    <property type="entry name" value="Helicase_C-like"/>
</dbReference>
<evidence type="ECO:0000256" key="2">
    <source>
        <dbReference type="ARBA" id="ARBA00022801"/>
    </source>
</evidence>
<dbReference type="PANTHER" id="PTHR45629">
    <property type="entry name" value="SNF2/RAD54 FAMILY MEMBER"/>
    <property type="match status" value="1"/>
</dbReference>
<dbReference type="PROSITE" id="PS51194">
    <property type="entry name" value="HELICASE_CTER"/>
    <property type="match status" value="1"/>
</dbReference>
<dbReference type="Pfam" id="PF00176">
    <property type="entry name" value="SNF2-rel_dom"/>
    <property type="match status" value="1"/>
</dbReference>
<dbReference type="PROSITE" id="PS51192">
    <property type="entry name" value="HELICASE_ATP_BIND_1"/>
    <property type="match status" value="1"/>
</dbReference>
<dbReference type="AlphaFoldDB" id="A0A135T3R5"/>
<dbReference type="Gene3D" id="3.40.50.300">
    <property type="entry name" value="P-loop containing nucleotide triphosphate hydrolases"/>
    <property type="match status" value="1"/>
</dbReference>
<comment type="caution">
    <text evidence="7">The sequence shown here is derived from an EMBL/GenBank/DDBJ whole genome shotgun (WGS) entry which is preliminary data.</text>
</comment>
<evidence type="ECO:0000259" key="6">
    <source>
        <dbReference type="PROSITE" id="PS51194"/>
    </source>
</evidence>
<accession>A0A135T3R5</accession>
<feature type="region of interest" description="Disordered" evidence="4">
    <location>
        <begin position="1"/>
        <end position="24"/>
    </location>
</feature>
<dbReference type="Proteomes" id="UP000070054">
    <property type="component" value="Unassembled WGS sequence"/>
</dbReference>
<feature type="region of interest" description="Disordered" evidence="4">
    <location>
        <begin position="673"/>
        <end position="745"/>
    </location>
</feature>
<dbReference type="GO" id="GO:0005524">
    <property type="term" value="F:ATP binding"/>
    <property type="evidence" value="ECO:0007669"/>
    <property type="project" value="InterPro"/>
</dbReference>
<evidence type="ECO:0000259" key="5">
    <source>
        <dbReference type="PROSITE" id="PS51192"/>
    </source>
</evidence>
<feature type="compositionally biased region" description="Acidic residues" evidence="4">
    <location>
        <begin position="719"/>
        <end position="736"/>
    </location>
</feature>
<reference evidence="7 8" key="1">
    <citation type="submission" date="2014-02" db="EMBL/GenBank/DDBJ databases">
        <title>The genome sequence of Colletotrichum nymphaeae SA-01.</title>
        <authorList>
            <person name="Baroncelli R."/>
            <person name="Thon M.R."/>
        </authorList>
    </citation>
    <scope>NUCLEOTIDE SEQUENCE [LARGE SCALE GENOMIC DNA]</scope>
    <source>
        <strain evidence="7 8">SA-01</strain>
    </source>
</reference>
<dbReference type="InterPro" id="IPR049730">
    <property type="entry name" value="SNF2/RAD54-like_C"/>
</dbReference>
<dbReference type="InterPro" id="IPR038718">
    <property type="entry name" value="SNF2-like_sf"/>
</dbReference>
<dbReference type="OrthoDB" id="5244781at2759"/>
<feature type="compositionally biased region" description="Basic residues" evidence="4">
    <location>
        <begin position="678"/>
        <end position="693"/>
    </location>
</feature>
<dbReference type="SUPFAM" id="SSF52540">
    <property type="entry name" value="P-loop containing nucleoside triphosphate hydrolases"/>
    <property type="match status" value="2"/>
</dbReference>
<dbReference type="Pfam" id="PF00271">
    <property type="entry name" value="Helicase_C"/>
    <property type="match status" value="1"/>
</dbReference>
<dbReference type="EMBL" id="JEMN01001246">
    <property type="protein sequence ID" value="KXH42757.1"/>
    <property type="molecule type" value="Genomic_DNA"/>
</dbReference>
<evidence type="ECO:0000256" key="4">
    <source>
        <dbReference type="SAM" id="MobiDB-lite"/>
    </source>
</evidence>
<organism evidence="7 8">
    <name type="scientific">Colletotrichum nymphaeae SA-01</name>
    <dbReference type="NCBI Taxonomy" id="1460502"/>
    <lineage>
        <taxon>Eukaryota</taxon>
        <taxon>Fungi</taxon>
        <taxon>Dikarya</taxon>
        <taxon>Ascomycota</taxon>
        <taxon>Pezizomycotina</taxon>
        <taxon>Sordariomycetes</taxon>
        <taxon>Hypocreomycetidae</taxon>
        <taxon>Glomerellales</taxon>
        <taxon>Glomerellaceae</taxon>
        <taxon>Colletotrichum</taxon>
        <taxon>Colletotrichum acutatum species complex</taxon>
    </lineage>
</organism>
<evidence type="ECO:0000313" key="8">
    <source>
        <dbReference type="Proteomes" id="UP000070054"/>
    </source>
</evidence>
<evidence type="ECO:0000256" key="3">
    <source>
        <dbReference type="ARBA" id="ARBA00022840"/>
    </source>
</evidence>
<dbReference type="GO" id="GO:0016787">
    <property type="term" value="F:hydrolase activity"/>
    <property type="evidence" value="ECO:0007669"/>
    <property type="project" value="UniProtKB-KW"/>
</dbReference>
<dbReference type="Gene3D" id="3.40.50.10810">
    <property type="entry name" value="Tandem AAA-ATPase domain"/>
    <property type="match status" value="1"/>
</dbReference>
<evidence type="ECO:0000256" key="1">
    <source>
        <dbReference type="ARBA" id="ARBA00022741"/>
    </source>
</evidence>
<sequence length="970" mass="108429">MRPKKKSGTLSNAPRRPKSAFDTRLPSQDGLLARVVFDAKKLLALQMGLEFDNSSEKVEAVDSQAGRVALLIHEADAHHEPATSYTTAADSLQTRILRRNASVKLYKKGLCPLGPSPTVSNGEVIVLPDQSIHETFSFESAARDMATMATGLMQDFKPGTAIIHSQAIEEDRDAFRDTFEMAMGHAADDEDNGDDVEPQQTQSAADNLKAVEEDFVDSEERKGLAGQPIEKLVIGNVSGQGSDEPFVFVTVPSFLVKYIALGVYIREDFQERDKFRPSPNLETVLRPWQQEGAELLSHMLNGPLRGAVLGDGMGLGKTLTSINVTLRDPNEPYEGPVLVVAPKAVQSTWLDELSFHFQQVRYFNRATKPRYEYQVADTMANQLKGPRVFVLKGGNVSAAEIFGNKYDFIIVSYNYVMGASQDLDFAENTAQILNIERSQRRMARGIVLPVKYRRPWRVRFPLCAETMDAFGLQFPIIVLDEAHKVKNRSSETHIAIRNLKYSSVLAVSGTAFPNKWHDIYGMIDFLPGNPFESFDHFVKCFSTLINGRPGNTCETDEILAFLDSFFVARPQSVMSLRGLEEHLVEAPLSTGKSISIALLADEFYRLARMRSDDDQDNDTTAAFAKAVEAETLAVSDLLSREDREEDTNAYEDWCEKKGIVPADVSPDQLLEWVERAGPRPKLKRKPRKGRKTAPKSTPASLDGDNSDDADFVAGQTEYHEDDGNDEMEENDEEYCEEQTQGRGGPKRALWLTRLRQTPPSEFVNEPRIKAVTDTVARVLSDNASDKILIFSKYLTVLDIIERALEEAEKDNAIGVRVLRFDGSMSHAKRDKVRHEVQSNSTTPCVILLTAGAGGVGLTLTAANHVILCEYWWTQSEELQALSRCYRQGQEKTVHVWRVRSLNSAIELYVQRTAKAKATVTGDIAKWLVRDLAWNSIVEFNRDPGFFCRKSHLGSLAYADFTRDADKPEIY</sequence>
<name>A0A135T3R5_9PEZI</name>
<dbReference type="PANTHER" id="PTHR45629:SF7">
    <property type="entry name" value="DNA EXCISION REPAIR PROTEIN ERCC-6-RELATED"/>
    <property type="match status" value="1"/>
</dbReference>
<feature type="domain" description="Helicase C-terminal" evidence="6">
    <location>
        <begin position="770"/>
        <end position="920"/>
    </location>
</feature>
<gene>
    <name evidence="7" type="ORF">CNYM01_03780</name>
</gene>
<dbReference type="CDD" id="cd18793">
    <property type="entry name" value="SF2_C_SNF"/>
    <property type="match status" value="1"/>
</dbReference>
<evidence type="ECO:0000313" key="7">
    <source>
        <dbReference type="EMBL" id="KXH42757.1"/>
    </source>
</evidence>